<evidence type="ECO:0000313" key="2">
    <source>
        <dbReference type="EMBL" id="EOY29467.1"/>
    </source>
</evidence>
<dbReference type="Gramene" id="EOY29467">
    <property type="protein sequence ID" value="EOY29467"/>
    <property type="gene ID" value="TCM_036988"/>
</dbReference>
<dbReference type="AlphaFoldDB" id="A0A061GJX1"/>
<dbReference type="Proteomes" id="UP000026915">
    <property type="component" value="Chromosome 9"/>
</dbReference>
<dbReference type="HOGENOM" id="CLU_2214781_0_0_1"/>
<protein>
    <submittedName>
        <fullName evidence="2">Uncharacterized protein</fullName>
    </submittedName>
</protein>
<dbReference type="InParanoid" id="A0A061GJX1"/>
<feature type="compositionally biased region" description="Polar residues" evidence="1">
    <location>
        <begin position="1"/>
        <end position="15"/>
    </location>
</feature>
<evidence type="ECO:0000256" key="1">
    <source>
        <dbReference type="SAM" id="MobiDB-lite"/>
    </source>
</evidence>
<name>A0A061GJX1_THECC</name>
<evidence type="ECO:0000313" key="3">
    <source>
        <dbReference type="Proteomes" id="UP000026915"/>
    </source>
</evidence>
<dbReference type="EMBL" id="CM001887">
    <property type="protein sequence ID" value="EOY29467.1"/>
    <property type="molecule type" value="Genomic_DNA"/>
</dbReference>
<sequence>MFSVRQQAQAPSDTSAEIAASHQISYIRPNGPDLSTSPDPNPLFKSTFLSFISGSFFPPPPPPPLSPSSSPLFFLHRERKNLEKKEETVAVLLLNWLEKRSTNPVPL</sequence>
<organism evidence="2 3">
    <name type="scientific">Theobroma cacao</name>
    <name type="common">Cacao</name>
    <name type="synonym">Cocoa</name>
    <dbReference type="NCBI Taxonomy" id="3641"/>
    <lineage>
        <taxon>Eukaryota</taxon>
        <taxon>Viridiplantae</taxon>
        <taxon>Streptophyta</taxon>
        <taxon>Embryophyta</taxon>
        <taxon>Tracheophyta</taxon>
        <taxon>Spermatophyta</taxon>
        <taxon>Magnoliopsida</taxon>
        <taxon>eudicotyledons</taxon>
        <taxon>Gunneridae</taxon>
        <taxon>Pentapetalae</taxon>
        <taxon>rosids</taxon>
        <taxon>malvids</taxon>
        <taxon>Malvales</taxon>
        <taxon>Malvaceae</taxon>
        <taxon>Byttnerioideae</taxon>
        <taxon>Theobroma</taxon>
    </lineage>
</organism>
<gene>
    <name evidence="2" type="ORF">TCM_036988</name>
</gene>
<proteinExistence type="predicted"/>
<reference evidence="2 3" key="1">
    <citation type="journal article" date="2013" name="Genome Biol.">
        <title>The genome sequence of the most widely cultivated cacao type and its use to identify candidate genes regulating pod color.</title>
        <authorList>
            <person name="Motamayor J.C."/>
            <person name="Mockaitis K."/>
            <person name="Schmutz J."/>
            <person name="Haiminen N."/>
            <person name="Iii D.L."/>
            <person name="Cornejo O."/>
            <person name="Findley S.D."/>
            <person name="Zheng P."/>
            <person name="Utro F."/>
            <person name="Royaert S."/>
            <person name="Saski C."/>
            <person name="Jenkins J."/>
            <person name="Podicheti R."/>
            <person name="Zhao M."/>
            <person name="Scheffler B.E."/>
            <person name="Stack J.C."/>
            <person name="Feltus F.A."/>
            <person name="Mustiga G.M."/>
            <person name="Amores F."/>
            <person name="Phillips W."/>
            <person name="Marelli J.P."/>
            <person name="May G.D."/>
            <person name="Shapiro H."/>
            <person name="Ma J."/>
            <person name="Bustamante C.D."/>
            <person name="Schnell R.J."/>
            <person name="Main D."/>
            <person name="Gilbert D."/>
            <person name="Parida L."/>
            <person name="Kuhn D.N."/>
        </authorList>
    </citation>
    <scope>NUCLEOTIDE SEQUENCE [LARGE SCALE GENOMIC DNA]</scope>
    <source>
        <strain evidence="3">cv. Matina 1-6</strain>
    </source>
</reference>
<keyword evidence="3" id="KW-1185">Reference proteome</keyword>
<feature type="region of interest" description="Disordered" evidence="1">
    <location>
        <begin position="1"/>
        <end position="22"/>
    </location>
</feature>
<accession>A0A061GJX1</accession>